<keyword evidence="1" id="KW-1133">Transmembrane helix</keyword>
<protein>
    <submittedName>
        <fullName evidence="2">Uncharacterized protein</fullName>
    </submittedName>
</protein>
<reference evidence="2 3" key="1">
    <citation type="submission" date="2023-08" db="EMBL/GenBank/DDBJ databases">
        <title>Rhodoferax potami sp. nov. and Rhodoferax mekongensis sp. nov., isolated from the Mekong River in Thailand.</title>
        <authorList>
            <person name="Kitikhun S."/>
            <person name="Charoenyingcharoen P."/>
            <person name="Siriarchawattana P."/>
            <person name="Likhitrattanapisal S."/>
            <person name="Nilsakha T."/>
            <person name="Chanpet A."/>
            <person name="Rattanawaree P."/>
            <person name="Ingsriswang S."/>
        </authorList>
    </citation>
    <scope>NUCLEOTIDE SEQUENCE [LARGE SCALE GENOMIC DNA]</scope>
    <source>
        <strain evidence="2 3">TBRC 17307</strain>
    </source>
</reference>
<feature type="transmembrane region" description="Helical" evidence="1">
    <location>
        <begin position="59"/>
        <end position="80"/>
    </location>
</feature>
<dbReference type="EMBL" id="CP132507">
    <property type="protein sequence ID" value="WNO05238.1"/>
    <property type="molecule type" value="Genomic_DNA"/>
</dbReference>
<name>A0ABZ0B1C0_9BURK</name>
<organism evidence="2 3">
    <name type="scientific">Rhodoferax mekongensis</name>
    <dbReference type="NCBI Taxonomy" id="3068341"/>
    <lineage>
        <taxon>Bacteria</taxon>
        <taxon>Pseudomonadati</taxon>
        <taxon>Pseudomonadota</taxon>
        <taxon>Betaproteobacteria</taxon>
        <taxon>Burkholderiales</taxon>
        <taxon>Comamonadaceae</taxon>
        <taxon>Rhodoferax</taxon>
    </lineage>
</organism>
<dbReference type="RefSeq" id="WP_313868021.1">
    <property type="nucleotide sequence ID" value="NZ_CP132507.1"/>
</dbReference>
<sequence length="135" mass="15091">MTQVINTPYFSYSTAQPRTPRARRETVEASRTLSGMLLAAVLSALLVVADQVIDTWVDGHMLAAWVALWTVAFAALALLAPPLRKVSSGLASLIASAVQSYKVRRMEEKMWEYAHHDPRIMAELQHAWLRSQSQI</sequence>
<keyword evidence="1" id="KW-0812">Transmembrane</keyword>
<keyword evidence="3" id="KW-1185">Reference proteome</keyword>
<dbReference type="Proteomes" id="UP001302257">
    <property type="component" value="Chromosome"/>
</dbReference>
<evidence type="ECO:0000313" key="3">
    <source>
        <dbReference type="Proteomes" id="UP001302257"/>
    </source>
</evidence>
<gene>
    <name evidence="2" type="ORF">RAN89_02105</name>
</gene>
<keyword evidence="1" id="KW-0472">Membrane</keyword>
<accession>A0ABZ0B1C0</accession>
<evidence type="ECO:0000313" key="2">
    <source>
        <dbReference type="EMBL" id="WNO05238.1"/>
    </source>
</evidence>
<evidence type="ECO:0000256" key="1">
    <source>
        <dbReference type="SAM" id="Phobius"/>
    </source>
</evidence>
<feature type="transmembrane region" description="Helical" evidence="1">
    <location>
        <begin position="33"/>
        <end position="53"/>
    </location>
</feature>
<proteinExistence type="predicted"/>